<dbReference type="AlphaFoldDB" id="A0A1Q8W0C6"/>
<evidence type="ECO:0000256" key="1">
    <source>
        <dbReference type="SAM" id="Coils"/>
    </source>
</evidence>
<proteinExistence type="predicted"/>
<accession>A0A1Q8W0C6</accession>
<gene>
    <name evidence="2" type="ORF">BKH27_03810</name>
</gene>
<organism evidence="2 3">
    <name type="scientific">Actinomyces oris</name>
    <dbReference type="NCBI Taxonomy" id="544580"/>
    <lineage>
        <taxon>Bacteria</taxon>
        <taxon>Bacillati</taxon>
        <taxon>Actinomycetota</taxon>
        <taxon>Actinomycetes</taxon>
        <taxon>Actinomycetales</taxon>
        <taxon>Actinomycetaceae</taxon>
        <taxon>Actinomyces</taxon>
    </lineage>
</organism>
<protein>
    <recommendedName>
        <fullName evidence="4">DUF1269 domain-containing protein</fullName>
    </recommendedName>
</protein>
<evidence type="ECO:0000313" key="2">
    <source>
        <dbReference type="EMBL" id="OLO54334.1"/>
    </source>
</evidence>
<dbReference type="Proteomes" id="UP000185772">
    <property type="component" value="Unassembled WGS sequence"/>
</dbReference>
<feature type="coiled-coil region" evidence="1">
    <location>
        <begin position="152"/>
        <end position="195"/>
    </location>
</feature>
<name>A0A1Q8W0C6_9ACTO</name>
<comment type="caution">
    <text evidence="2">The sequence shown here is derived from an EMBL/GenBank/DDBJ whole genome shotgun (WGS) entry which is preliminary data.</text>
</comment>
<evidence type="ECO:0000313" key="3">
    <source>
        <dbReference type="Proteomes" id="UP000185772"/>
    </source>
</evidence>
<sequence length="199" mass="20460">MTDYIAAINFPERSKTYEAFSKIKADSERLGVVSAALVEIDENGRVTVPEGEDARAGLGMGAGSLIGVLVGALGGPIGMLLGLGVGAMTGAAVDAGRAEAGGLAVATLAGTLAPGTNGILVQTSEPGSTAPLDAVVAEQGGAIVRRPLDEVLGELEARQAAEEEAARAAREALRERKRQERKENLDQRIEALRAKFGRA</sequence>
<dbReference type="EMBL" id="MSKM01000013">
    <property type="protein sequence ID" value="OLO54334.1"/>
    <property type="molecule type" value="Genomic_DNA"/>
</dbReference>
<dbReference type="RefSeq" id="WP_070662682.1">
    <property type="nucleotide sequence ID" value="NZ_MSKM01000013.1"/>
</dbReference>
<evidence type="ECO:0008006" key="4">
    <source>
        <dbReference type="Google" id="ProtNLM"/>
    </source>
</evidence>
<keyword evidence="1" id="KW-0175">Coiled coil</keyword>
<reference evidence="2 3" key="1">
    <citation type="submission" date="2016-12" db="EMBL/GenBank/DDBJ databases">
        <title>Genomic comparison of strains in the 'Actinomyces naeslundii' group.</title>
        <authorList>
            <person name="Mughal S.R."/>
            <person name="Do T."/>
            <person name="Gilbert S.C."/>
            <person name="Witherden E.A."/>
            <person name="Didelot X."/>
            <person name="Beighton D."/>
        </authorList>
    </citation>
    <scope>NUCLEOTIDE SEQUENCE [LARGE SCALE GENOMIC DNA]</scope>
    <source>
        <strain evidence="2 3">MMRCO6-1</strain>
    </source>
</reference>